<dbReference type="Pfam" id="PF00970">
    <property type="entry name" value="FAD_binding_6"/>
    <property type="match status" value="1"/>
</dbReference>
<dbReference type="AlphaFoldDB" id="A0A1L0AWU2"/>
<reference evidence="10" key="1">
    <citation type="submission" date="2016-11" db="EMBL/GenBank/DDBJ databases">
        <authorList>
            <person name="Guldener U."/>
        </authorList>
    </citation>
    <scope>NUCLEOTIDE SEQUENCE [LARGE SCALE GENOMIC DNA]</scope>
</reference>
<dbReference type="InterPro" id="IPR017927">
    <property type="entry name" value="FAD-bd_FR_type"/>
</dbReference>
<gene>
    <name evidence="9" type="ORF">HGUI_00946</name>
</gene>
<dbReference type="SUPFAM" id="SSF63380">
    <property type="entry name" value="Riboflavin synthase domain-like"/>
    <property type="match status" value="1"/>
</dbReference>
<dbReference type="PROSITE" id="PS51384">
    <property type="entry name" value="FAD_FR"/>
    <property type="match status" value="1"/>
</dbReference>
<evidence type="ECO:0000313" key="10">
    <source>
        <dbReference type="Proteomes" id="UP000183365"/>
    </source>
</evidence>
<evidence type="ECO:0000256" key="3">
    <source>
        <dbReference type="ARBA" id="ARBA00022630"/>
    </source>
</evidence>
<keyword evidence="10" id="KW-1185">Reference proteome</keyword>
<keyword evidence="3 7" id="KW-0285">Flavoprotein</keyword>
<organism evidence="9 10">
    <name type="scientific">Hanseniaspora guilliermondii</name>
    <dbReference type="NCBI Taxonomy" id="56406"/>
    <lineage>
        <taxon>Eukaryota</taxon>
        <taxon>Fungi</taxon>
        <taxon>Dikarya</taxon>
        <taxon>Ascomycota</taxon>
        <taxon>Saccharomycotina</taxon>
        <taxon>Saccharomycetes</taxon>
        <taxon>Saccharomycodales</taxon>
        <taxon>Saccharomycodaceae</taxon>
        <taxon>Hanseniaspora</taxon>
    </lineage>
</organism>
<sequence length="355" mass="40808">MFIKRFITNSNTGKISLWRLGLLSAGLTAPIALVSNPVSTYLEEQSKVELSNDYFVKYRISWRHFVDKDHYLLEIEPIKRQQNNLWKEHGYRKLWSIQVKQPQIHVVRHYTPLPLEHVDSENNGIKLKVLEDGDSSGKMMLYIKKYENGEVARWMSTLPIGNEIEIRGPYIDYQFPEAPADEICLDRRFLNDGNDQVPVEALKYKPYDVNFFTGGTGIVTPLQLMLTENPFKGKIQIIHACKNYQEELSPLIPFIDLLKSKNRLQMHYFEDFKSELKNKRKLNKLIKAPFPFESLDIPSIGASSSTTIKPVVSFVVGPEGFIANVCGPKYDLNQGPITGYLDSRGWDNDTVYKLS</sequence>
<accession>A0A1L0AWU2</accession>
<dbReference type="Gene3D" id="2.40.30.10">
    <property type="entry name" value="Translation factors"/>
    <property type="match status" value="1"/>
</dbReference>
<feature type="binding site" evidence="7">
    <location>
        <position position="108"/>
    </location>
    <ligand>
        <name>FAD</name>
        <dbReference type="ChEBI" id="CHEBI:57692"/>
    </ligand>
</feature>
<feature type="binding site" evidence="7">
    <location>
        <position position="151"/>
    </location>
    <ligand>
        <name>FAD</name>
        <dbReference type="ChEBI" id="CHEBI:57692"/>
    </ligand>
</feature>
<dbReference type="GO" id="GO:0016491">
    <property type="term" value="F:oxidoreductase activity"/>
    <property type="evidence" value="ECO:0007669"/>
    <property type="project" value="UniProtKB-KW"/>
</dbReference>
<dbReference type="PANTHER" id="PTHR19370:SF189">
    <property type="entry name" value="CYTOCHROME C MITOCHONDRIAL IMPORT FACTOR CYC2"/>
    <property type="match status" value="1"/>
</dbReference>
<dbReference type="PANTHER" id="PTHR19370">
    <property type="entry name" value="NADH-CYTOCHROME B5 REDUCTASE"/>
    <property type="match status" value="1"/>
</dbReference>
<dbReference type="InterPro" id="IPR017938">
    <property type="entry name" value="Riboflavin_synthase-like_b-brl"/>
</dbReference>
<comment type="subcellular location">
    <subcellularLocation>
        <location evidence="2">Membrane</location>
    </subcellularLocation>
</comment>
<dbReference type="CDD" id="cd06183">
    <property type="entry name" value="cyt_b5_reduct_like"/>
    <property type="match status" value="1"/>
</dbReference>
<evidence type="ECO:0000259" key="8">
    <source>
        <dbReference type="PROSITE" id="PS51384"/>
    </source>
</evidence>
<dbReference type="InterPro" id="IPR008333">
    <property type="entry name" value="Cbr1-like_FAD-bd_dom"/>
</dbReference>
<comment type="cofactor">
    <cofactor evidence="1 7">
        <name>FAD</name>
        <dbReference type="ChEBI" id="CHEBI:57692"/>
    </cofactor>
</comment>
<dbReference type="Proteomes" id="UP000183365">
    <property type="component" value="Unassembled WGS sequence"/>
</dbReference>
<dbReference type="VEuPathDB" id="FungiDB:HGUI_00946"/>
<evidence type="ECO:0000256" key="4">
    <source>
        <dbReference type="ARBA" id="ARBA00022827"/>
    </source>
</evidence>
<feature type="domain" description="FAD-binding FR-type" evidence="8">
    <location>
        <begin position="53"/>
        <end position="176"/>
    </location>
</feature>
<feature type="binding site" evidence="7">
    <location>
        <position position="144"/>
    </location>
    <ligand>
        <name>FAD</name>
        <dbReference type="ChEBI" id="CHEBI:57692"/>
    </ligand>
</feature>
<evidence type="ECO:0000256" key="2">
    <source>
        <dbReference type="ARBA" id="ARBA00004370"/>
    </source>
</evidence>
<name>A0A1L0AWU2_9ASCO</name>
<keyword evidence="5" id="KW-0560">Oxidoreductase</keyword>
<keyword evidence="6" id="KW-0472">Membrane</keyword>
<evidence type="ECO:0000256" key="7">
    <source>
        <dbReference type="PIRSR" id="PIRSR601834-1"/>
    </source>
</evidence>
<evidence type="ECO:0000313" key="9">
    <source>
        <dbReference type="EMBL" id="SGZ38746.1"/>
    </source>
</evidence>
<dbReference type="InterPro" id="IPR001834">
    <property type="entry name" value="CBR-like"/>
</dbReference>
<evidence type="ECO:0000256" key="5">
    <source>
        <dbReference type="ARBA" id="ARBA00023002"/>
    </source>
</evidence>
<dbReference type="GO" id="GO:0007006">
    <property type="term" value="P:mitochondrial membrane organization"/>
    <property type="evidence" value="ECO:0007669"/>
    <property type="project" value="EnsemblFungi"/>
</dbReference>
<protein>
    <submittedName>
        <fullName evidence="9">Related to Cytochrome c mitochondrial import factor CYC2</fullName>
    </submittedName>
</protein>
<evidence type="ECO:0000256" key="1">
    <source>
        <dbReference type="ARBA" id="ARBA00001974"/>
    </source>
</evidence>
<proteinExistence type="predicted"/>
<evidence type="ECO:0000256" key="6">
    <source>
        <dbReference type="ARBA" id="ARBA00023136"/>
    </source>
</evidence>
<feature type="binding site" evidence="7">
    <location>
        <position position="110"/>
    </location>
    <ligand>
        <name>FAD</name>
        <dbReference type="ChEBI" id="CHEBI:57692"/>
    </ligand>
</feature>
<keyword evidence="4 7" id="KW-0274">FAD</keyword>
<dbReference type="OrthoDB" id="432685at2759"/>
<dbReference type="EMBL" id="FQNF01000011">
    <property type="protein sequence ID" value="SGZ38746.1"/>
    <property type="molecule type" value="Genomic_DNA"/>
</dbReference>
<dbReference type="GO" id="GO:0005743">
    <property type="term" value="C:mitochondrial inner membrane"/>
    <property type="evidence" value="ECO:0007669"/>
    <property type="project" value="EnsemblFungi"/>
</dbReference>